<feature type="coiled-coil region" evidence="1">
    <location>
        <begin position="113"/>
        <end position="162"/>
    </location>
</feature>
<name>A0AA37FMX5_AQUAC</name>
<comment type="caution">
    <text evidence="3">The sequence shown here is derived from an EMBL/GenBank/DDBJ whole genome shotgun (WGS) entry which is preliminary data.</text>
</comment>
<evidence type="ECO:0000256" key="1">
    <source>
        <dbReference type="SAM" id="Coils"/>
    </source>
</evidence>
<evidence type="ECO:0000313" key="3">
    <source>
        <dbReference type="EMBL" id="GIZ89775.1"/>
    </source>
</evidence>
<keyword evidence="1" id="KW-0175">Coiled coil</keyword>
<evidence type="ECO:0000313" key="4">
    <source>
        <dbReference type="EMBL" id="GIZ94258.1"/>
    </source>
</evidence>
<organism evidence="3 5">
    <name type="scientific">Aquipseudomonas alcaligenes</name>
    <name type="common">Pseudomonas alcaligenes</name>
    <dbReference type="NCBI Taxonomy" id="43263"/>
    <lineage>
        <taxon>Bacteria</taxon>
        <taxon>Pseudomonadati</taxon>
        <taxon>Pseudomonadota</taxon>
        <taxon>Gammaproteobacteria</taxon>
        <taxon>Pseudomonadales</taxon>
        <taxon>Pseudomonadaceae</taxon>
        <taxon>Aquipseudomonas</taxon>
    </lineage>
</organism>
<proteinExistence type="predicted"/>
<accession>A0AA37FMX5</accession>
<evidence type="ECO:0000313" key="5">
    <source>
        <dbReference type="Proteomes" id="UP000887212"/>
    </source>
</evidence>
<reference evidence="3 6" key="1">
    <citation type="submission" date="2021-07" db="EMBL/GenBank/DDBJ databases">
        <title>Whole genome sequencing of carbapenem-resistant Pseudomonas spp. isolated in Japan.</title>
        <authorList>
            <person name="Suzuki M."/>
            <person name="Maehana S."/>
            <person name="Kitasato H."/>
        </authorList>
    </citation>
    <scope>NUCLEOTIDE SEQUENCE</scope>
    <source>
        <strain evidence="3">KAM435</strain>
        <strain evidence="4 6">KAM436</strain>
    </source>
</reference>
<dbReference type="Proteomes" id="UP000887228">
    <property type="component" value="Unassembled WGS sequence"/>
</dbReference>
<evidence type="ECO:0000256" key="2">
    <source>
        <dbReference type="SAM" id="SignalP"/>
    </source>
</evidence>
<sequence length="166" mass="18066">MKGHPFFTLLALLALGGCATSPGSCNSADADASLLTKASCDYSGGYADQVRRQEQELADARAENEQFRQVYEQIAAQQSATRDDLEAQQRKQAELDRSLGQLLSKLKSRHANKSAVQQQIASLEQQLQVTRSTPTSSDPAAVAARQAELKALQQKVSRLQLSLGYE</sequence>
<dbReference type="EMBL" id="BPMS01000015">
    <property type="protein sequence ID" value="GIZ89775.1"/>
    <property type="molecule type" value="Genomic_DNA"/>
</dbReference>
<feature type="coiled-coil region" evidence="1">
    <location>
        <begin position="50"/>
        <end position="77"/>
    </location>
</feature>
<protein>
    <submittedName>
        <fullName evidence="3">Lipoprotein</fullName>
    </submittedName>
</protein>
<feature type="signal peptide" evidence="2">
    <location>
        <begin position="1"/>
        <end position="27"/>
    </location>
</feature>
<dbReference type="Proteomes" id="UP000887212">
    <property type="component" value="Unassembled WGS sequence"/>
</dbReference>
<dbReference type="RefSeq" id="WP_203789773.1">
    <property type="nucleotide sequence ID" value="NZ_AP024354.1"/>
</dbReference>
<feature type="chain" id="PRO_5041443923" evidence="2">
    <location>
        <begin position="28"/>
        <end position="166"/>
    </location>
</feature>
<keyword evidence="2" id="KW-0732">Signal</keyword>
<gene>
    <name evidence="3" type="ORF">KAM435_31020</name>
    <name evidence="4" type="ORF">KAM436_32260</name>
</gene>
<dbReference type="EMBL" id="BPMT01000015">
    <property type="protein sequence ID" value="GIZ94258.1"/>
    <property type="molecule type" value="Genomic_DNA"/>
</dbReference>
<evidence type="ECO:0000313" key="6">
    <source>
        <dbReference type="Proteomes" id="UP000887228"/>
    </source>
</evidence>
<dbReference type="PROSITE" id="PS51257">
    <property type="entry name" value="PROKAR_LIPOPROTEIN"/>
    <property type="match status" value="1"/>
</dbReference>
<dbReference type="AlphaFoldDB" id="A0AA37FMX5"/>
<keyword evidence="3" id="KW-0449">Lipoprotein</keyword>